<feature type="region of interest" description="Disordered" evidence="4">
    <location>
        <begin position="204"/>
        <end position="255"/>
    </location>
</feature>
<dbReference type="PANTHER" id="PTHR24113:SF12">
    <property type="entry name" value="RAN GTPASE-ACTIVATING PROTEIN 1"/>
    <property type="match status" value="1"/>
</dbReference>
<feature type="compositionally biased region" description="Pro residues" evidence="4">
    <location>
        <begin position="231"/>
        <end position="255"/>
    </location>
</feature>
<evidence type="ECO:0000256" key="1">
    <source>
        <dbReference type="ARBA" id="ARBA00022468"/>
    </source>
</evidence>
<dbReference type="PANTHER" id="PTHR24113">
    <property type="entry name" value="RAN GTPASE-ACTIVATING PROTEIN 1"/>
    <property type="match status" value="1"/>
</dbReference>
<organism evidence="5">
    <name type="scientific">Chromera velia CCMP2878</name>
    <dbReference type="NCBI Taxonomy" id="1169474"/>
    <lineage>
        <taxon>Eukaryota</taxon>
        <taxon>Sar</taxon>
        <taxon>Alveolata</taxon>
        <taxon>Colpodellida</taxon>
        <taxon>Chromeraceae</taxon>
        <taxon>Chromera</taxon>
    </lineage>
</organism>
<proteinExistence type="predicted"/>
<dbReference type="GO" id="GO:0005634">
    <property type="term" value="C:nucleus"/>
    <property type="evidence" value="ECO:0007669"/>
    <property type="project" value="TreeGrafter"/>
</dbReference>
<feature type="compositionally biased region" description="Polar residues" evidence="4">
    <location>
        <begin position="206"/>
        <end position="221"/>
    </location>
</feature>
<evidence type="ECO:0000256" key="4">
    <source>
        <dbReference type="SAM" id="MobiDB-lite"/>
    </source>
</evidence>
<sequence>MEEVSSDLVRRFVAWGSLGLTPEDLSEFACKEETFGAAWLLLRSIKRGAFPFCLSSLDLYRFVLSPSKFWLLLSFLPESTEALKLGPHICRQFSAPPNLPIPSLTSPPNETWTLCQHLSLTQLDLSLCDLGLREAQRIFPHLPPTLEGLHLQGNRIDAQAVEVLCGVGRAGGLRFLHSLNMSENPLCSEGMRILSKGLIEWRRQRGTVSTGSPQGQQNPRMSSASSSAAPTPLPPNSPAPPPPASAPAPAPSSPFPSPIRAFKALNLSQTFADATGIQAFADSLKSGRLSELLHLNLSSNRMMDGGFKAIVSALVSEQAPGSLQTLNLRSNEISTVCAGQGLTRLFGSGRLQSLETLDVDGNGRFASWPFQSLNPISNALRDGIMSDRLPNLRSLGFHLDPIGDEDPEDRETALALQKALWSGKTKIEQTTVGRACVHENPLGPCEALLPSFTEAVQNGALQNNLKTAALLPVFEENSQDPPNCTKTAFRALASSEWPVLESLSIEGMNILKREEEEWMREFFLGGRKAPALKYLSLCRIDGRALRSVLGVHTQIERSGPLAEGVGAFLSCLQHLELSWDIRRSEFAGGGGDCDFEFGGYGKLGEFFASGCFCSLVSVSLSPSFRFSGAFGEGEDGVPENMIAGAKSLGRGLASGPRALPCLTDVSLMVACSRGGAVAFMQDLAEGGGLGDRHRVHLNLWEFWGNEGSDSFQVSLSEIAAALRTGRILGLRRISIFGQLRTEGAVETARALGEGLQGQGAEPWRMCG</sequence>
<dbReference type="InterPro" id="IPR001611">
    <property type="entry name" value="Leu-rich_rpt"/>
</dbReference>
<keyword evidence="3" id="KW-0677">Repeat</keyword>
<dbReference type="PhylomeDB" id="A0A0G4F0Z3"/>
<dbReference type="GO" id="GO:0005829">
    <property type="term" value="C:cytosol"/>
    <property type="evidence" value="ECO:0007669"/>
    <property type="project" value="TreeGrafter"/>
</dbReference>
<keyword evidence="1" id="KW-0343">GTPase activation</keyword>
<gene>
    <name evidence="5" type="ORF">Cvel_2627</name>
</gene>
<name>A0A0G4F0Z3_9ALVE</name>
<reference evidence="5" key="1">
    <citation type="submission" date="2014-11" db="EMBL/GenBank/DDBJ databases">
        <authorList>
            <person name="Otto D Thomas"/>
            <person name="Naeem Raeece"/>
        </authorList>
    </citation>
    <scope>NUCLEOTIDE SEQUENCE</scope>
</reference>
<keyword evidence="2" id="KW-0433">Leucine-rich repeat</keyword>
<dbReference type="InterPro" id="IPR032675">
    <property type="entry name" value="LRR_dom_sf"/>
</dbReference>
<evidence type="ECO:0000313" key="5">
    <source>
        <dbReference type="EMBL" id="CEM05542.1"/>
    </source>
</evidence>
<accession>A0A0G4F0Z3</accession>
<dbReference type="EMBL" id="CDMZ01000055">
    <property type="protein sequence ID" value="CEM05542.1"/>
    <property type="molecule type" value="Genomic_DNA"/>
</dbReference>
<evidence type="ECO:0000256" key="3">
    <source>
        <dbReference type="ARBA" id="ARBA00022737"/>
    </source>
</evidence>
<dbReference type="SMART" id="SM00368">
    <property type="entry name" value="LRR_RI"/>
    <property type="match status" value="5"/>
</dbReference>
<dbReference type="GO" id="GO:0031267">
    <property type="term" value="F:small GTPase binding"/>
    <property type="evidence" value="ECO:0007669"/>
    <property type="project" value="TreeGrafter"/>
</dbReference>
<dbReference type="GO" id="GO:0048471">
    <property type="term" value="C:perinuclear region of cytoplasm"/>
    <property type="evidence" value="ECO:0007669"/>
    <property type="project" value="TreeGrafter"/>
</dbReference>
<evidence type="ECO:0000256" key="2">
    <source>
        <dbReference type="ARBA" id="ARBA00022614"/>
    </source>
</evidence>
<protein>
    <submittedName>
        <fullName evidence="5">Uncharacterized protein</fullName>
    </submittedName>
</protein>
<dbReference type="Gene3D" id="3.80.10.10">
    <property type="entry name" value="Ribonuclease Inhibitor"/>
    <property type="match status" value="2"/>
</dbReference>
<dbReference type="AlphaFoldDB" id="A0A0G4F0Z3"/>
<dbReference type="GO" id="GO:0006913">
    <property type="term" value="P:nucleocytoplasmic transport"/>
    <property type="evidence" value="ECO:0007669"/>
    <property type="project" value="TreeGrafter"/>
</dbReference>
<dbReference type="VEuPathDB" id="CryptoDB:Cvel_2627"/>
<dbReference type="InterPro" id="IPR027038">
    <property type="entry name" value="RanGap"/>
</dbReference>
<dbReference type="PROSITE" id="PS51450">
    <property type="entry name" value="LRR"/>
    <property type="match status" value="1"/>
</dbReference>
<dbReference type="GO" id="GO:0005096">
    <property type="term" value="F:GTPase activator activity"/>
    <property type="evidence" value="ECO:0007669"/>
    <property type="project" value="UniProtKB-KW"/>
</dbReference>
<dbReference type="SUPFAM" id="SSF52047">
    <property type="entry name" value="RNI-like"/>
    <property type="match status" value="1"/>
</dbReference>